<evidence type="ECO:0000256" key="10">
    <source>
        <dbReference type="ARBA" id="ARBA00022771"/>
    </source>
</evidence>
<dbReference type="PANTHER" id="PTHR14134">
    <property type="entry name" value="E3 UBIQUITIN-PROTEIN LIGASE RAD18"/>
    <property type="match status" value="1"/>
</dbReference>
<evidence type="ECO:0000256" key="7">
    <source>
        <dbReference type="ARBA" id="ARBA00022679"/>
    </source>
</evidence>
<evidence type="ECO:0000313" key="21">
    <source>
        <dbReference type="EMBL" id="CAG8464766.1"/>
    </source>
</evidence>
<dbReference type="SMART" id="SM00184">
    <property type="entry name" value="RING"/>
    <property type="match status" value="1"/>
</dbReference>
<keyword evidence="22" id="KW-1185">Reference proteome</keyword>
<evidence type="ECO:0000256" key="3">
    <source>
        <dbReference type="ARBA" id="ARBA00004906"/>
    </source>
</evidence>
<evidence type="ECO:0000256" key="14">
    <source>
        <dbReference type="ARBA" id="ARBA00023204"/>
    </source>
</evidence>
<evidence type="ECO:0000256" key="8">
    <source>
        <dbReference type="ARBA" id="ARBA00022723"/>
    </source>
</evidence>
<evidence type="ECO:0000256" key="12">
    <source>
        <dbReference type="ARBA" id="ARBA00022833"/>
    </source>
</evidence>
<keyword evidence="15" id="KW-0539">Nucleus</keyword>
<dbReference type="FunFam" id="3.30.40.10:FF:000172">
    <property type="entry name" value="E3 ubiquitin-protein ligase RAD18"/>
    <property type="match status" value="1"/>
</dbReference>
<keyword evidence="14" id="KW-0234">DNA repair</keyword>
<reference evidence="21" key="1">
    <citation type="submission" date="2021-06" db="EMBL/GenBank/DDBJ databases">
        <authorList>
            <person name="Kallberg Y."/>
            <person name="Tangrot J."/>
            <person name="Rosling A."/>
        </authorList>
    </citation>
    <scope>NUCLEOTIDE SEQUENCE</scope>
    <source>
        <strain evidence="21">87-6 pot B 2015</strain>
    </source>
</reference>
<dbReference type="GO" id="GO:0008270">
    <property type="term" value="F:zinc ion binding"/>
    <property type="evidence" value="ECO:0007669"/>
    <property type="project" value="UniProtKB-KW"/>
</dbReference>
<feature type="domain" description="RING-type" evidence="20">
    <location>
        <begin position="40"/>
        <end position="78"/>
    </location>
</feature>
<keyword evidence="8" id="KW-0479">Metal-binding</keyword>
<dbReference type="GO" id="GO:0006281">
    <property type="term" value="P:DNA repair"/>
    <property type="evidence" value="ECO:0007669"/>
    <property type="project" value="UniProtKB-KW"/>
</dbReference>
<evidence type="ECO:0000256" key="4">
    <source>
        <dbReference type="ARBA" id="ARBA00009506"/>
    </source>
</evidence>
<keyword evidence="7" id="KW-0808">Transferase</keyword>
<dbReference type="InterPro" id="IPR017907">
    <property type="entry name" value="Znf_RING_CS"/>
</dbReference>
<dbReference type="PANTHER" id="PTHR14134:SF2">
    <property type="entry name" value="E3 UBIQUITIN-PROTEIN LIGASE RAD18"/>
    <property type="match status" value="1"/>
</dbReference>
<dbReference type="GO" id="GO:0097505">
    <property type="term" value="C:Rad6-Rad18 complex"/>
    <property type="evidence" value="ECO:0007669"/>
    <property type="project" value="TreeGrafter"/>
</dbReference>
<evidence type="ECO:0000256" key="6">
    <source>
        <dbReference type="ARBA" id="ARBA00015551"/>
    </source>
</evidence>
<dbReference type="GO" id="GO:0005634">
    <property type="term" value="C:nucleus"/>
    <property type="evidence" value="ECO:0007669"/>
    <property type="project" value="UniProtKB-SubCell"/>
</dbReference>
<comment type="pathway">
    <text evidence="3">Protein modification; protein ubiquitination.</text>
</comment>
<evidence type="ECO:0000256" key="17">
    <source>
        <dbReference type="ARBA" id="ARBA00074353"/>
    </source>
</evidence>
<evidence type="ECO:0000256" key="18">
    <source>
        <dbReference type="ARBA" id="ARBA00082369"/>
    </source>
</evidence>
<dbReference type="EC" id="2.3.2.27" evidence="5"/>
<evidence type="ECO:0000256" key="19">
    <source>
        <dbReference type="PROSITE-ProRule" id="PRU00175"/>
    </source>
</evidence>
<keyword evidence="13" id="KW-0238">DNA-binding</keyword>
<gene>
    <name evidence="21" type="ORF">FMOSSE_LOCUS2220</name>
</gene>
<dbReference type="AlphaFoldDB" id="A0A9N8Z0F6"/>
<dbReference type="InterPro" id="IPR013083">
    <property type="entry name" value="Znf_RING/FYVE/PHD"/>
</dbReference>
<evidence type="ECO:0000256" key="2">
    <source>
        <dbReference type="ARBA" id="ARBA00004123"/>
    </source>
</evidence>
<dbReference type="EMBL" id="CAJVPP010000281">
    <property type="protein sequence ID" value="CAG8464766.1"/>
    <property type="molecule type" value="Genomic_DNA"/>
</dbReference>
<evidence type="ECO:0000313" key="22">
    <source>
        <dbReference type="Proteomes" id="UP000789375"/>
    </source>
</evidence>
<evidence type="ECO:0000256" key="16">
    <source>
        <dbReference type="ARBA" id="ARBA00031783"/>
    </source>
</evidence>
<proteinExistence type="inferred from homology"/>
<dbReference type="Proteomes" id="UP000789375">
    <property type="component" value="Unassembled WGS sequence"/>
</dbReference>
<protein>
    <recommendedName>
        <fullName evidence="6">Postreplication repair E3 ubiquitin-protein ligase RAD18</fullName>
        <ecNumber evidence="5">2.3.2.27</ecNumber>
    </recommendedName>
    <alternativeName>
        <fullName evidence="17">Postreplication repair E3 ubiquitin-protein ligase rad18</fullName>
    </alternativeName>
    <alternativeName>
        <fullName evidence="16 18">RING-type E3 ubiquitin transferase RAD18</fullName>
    </alternativeName>
</protein>
<dbReference type="SUPFAM" id="SSF57850">
    <property type="entry name" value="RING/U-box"/>
    <property type="match status" value="1"/>
</dbReference>
<evidence type="ECO:0000256" key="9">
    <source>
        <dbReference type="ARBA" id="ARBA00022763"/>
    </source>
</evidence>
<dbReference type="Gene3D" id="3.30.40.10">
    <property type="entry name" value="Zinc/RING finger domain, C3HC4 (zinc finger)"/>
    <property type="match status" value="1"/>
</dbReference>
<dbReference type="Pfam" id="PF00097">
    <property type="entry name" value="zf-C3HC4"/>
    <property type="match status" value="1"/>
</dbReference>
<comment type="subcellular location">
    <subcellularLocation>
        <location evidence="2">Nucleus</location>
    </subcellularLocation>
</comment>
<comment type="similarity">
    <text evidence="4">Belongs to the RAD18 family.</text>
</comment>
<dbReference type="InterPro" id="IPR039577">
    <property type="entry name" value="Rad18"/>
</dbReference>
<dbReference type="GO" id="GO:0006513">
    <property type="term" value="P:protein monoubiquitination"/>
    <property type="evidence" value="ECO:0007669"/>
    <property type="project" value="InterPro"/>
</dbReference>
<comment type="catalytic activity">
    <reaction evidence="1">
        <text>S-ubiquitinyl-[E2 ubiquitin-conjugating enzyme]-L-cysteine + [acceptor protein]-L-lysine = [E2 ubiquitin-conjugating enzyme]-L-cysteine + N(6)-ubiquitinyl-[acceptor protein]-L-lysine.</text>
        <dbReference type="EC" id="2.3.2.27"/>
    </reaction>
</comment>
<comment type="caution">
    <text evidence="21">The sequence shown here is derived from an EMBL/GenBank/DDBJ whole genome shotgun (WGS) entry which is preliminary data.</text>
</comment>
<dbReference type="GO" id="GO:0006301">
    <property type="term" value="P:DNA damage tolerance"/>
    <property type="evidence" value="ECO:0007669"/>
    <property type="project" value="InterPro"/>
</dbReference>
<evidence type="ECO:0000256" key="5">
    <source>
        <dbReference type="ARBA" id="ARBA00012483"/>
    </source>
</evidence>
<dbReference type="GO" id="GO:0003697">
    <property type="term" value="F:single-stranded DNA binding"/>
    <property type="evidence" value="ECO:0007669"/>
    <property type="project" value="InterPro"/>
</dbReference>
<evidence type="ECO:0000256" key="13">
    <source>
        <dbReference type="ARBA" id="ARBA00023125"/>
    </source>
</evidence>
<sequence length="189" mass="21454">MSTSSSSSVVTSYISDLSSMTDPTDFPQQSLRLLDTISRCPICKEFFNTPKIGDCGHTYCSFCILRSLAIERNCAVCKKILSDHQLLKCVTTEKIVDSWKNIRRTILKGANEEFRKNKIRDYIRRSDNTTLSRTYSNLKSSSNGKKNTKKLGYTYLYTPESSPSSLPSLPSDINENQLETSYMKICIQQ</sequence>
<dbReference type="InterPro" id="IPR001841">
    <property type="entry name" value="Znf_RING"/>
</dbReference>
<organism evidence="21 22">
    <name type="scientific">Funneliformis mosseae</name>
    <name type="common">Endomycorrhizal fungus</name>
    <name type="synonym">Glomus mosseae</name>
    <dbReference type="NCBI Taxonomy" id="27381"/>
    <lineage>
        <taxon>Eukaryota</taxon>
        <taxon>Fungi</taxon>
        <taxon>Fungi incertae sedis</taxon>
        <taxon>Mucoromycota</taxon>
        <taxon>Glomeromycotina</taxon>
        <taxon>Glomeromycetes</taxon>
        <taxon>Glomerales</taxon>
        <taxon>Glomeraceae</taxon>
        <taxon>Funneliformis</taxon>
    </lineage>
</organism>
<keyword evidence="10 19" id="KW-0863">Zinc-finger</keyword>
<dbReference type="PROSITE" id="PS00518">
    <property type="entry name" value="ZF_RING_1"/>
    <property type="match status" value="1"/>
</dbReference>
<evidence type="ECO:0000256" key="11">
    <source>
        <dbReference type="ARBA" id="ARBA00022786"/>
    </source>
</evidence>
<evidence type="ECO:0000256" key="15">
    <source>
        <dbReference type="ARBA" id="ARBA00023242"/>
    </source>
</evidence>
<dbReference type="GO" id="GO:0061630">
    <property type="term" value="F:ubiquitin protein ligase activity"/>
    <property type="evidence" value="ECO:0007669"/>
    <property type="project" value="UniProtKB-EC"/>
</dbReference>
<evidence type="ECO:0000259" key="20">
    <source>
        <dbReference type="PROSITE" id="PS50089"/>
    </source>
</evidence>
<keyword evidence="9" id="KW-0227">DNA damage</keyword>
<name>A0A9N8Z0F6_FUNMO</name>
<keyword evidence="12" id="KW-0862">Zinc</keyword>
<evidence type="ECO:0000256" key="1">
    <source>
        <dbReference type="ARBA" id="ARBA00000900"/>
    </source>
</evidence>
<dbReference type="PROSITE" id="PS50089">
    <property type="entry name" value="ZF_RING_2"/>
    <property type="match status" value="1"/>
</dbReference>
<dbReference type="InterPro" id="IPR018957">
    <property type="entry name" value="Znf_C3HC4_RING-type"/>
</dbReference>
<accession>A0A9N8Z0F6</accession>
<keyword evidence="11" id="KW-0833">Ubl conjugation pathway</keyword>